<dbReference type="InParanoid" id="A0A5E4FSM7"/>
<dbReference type="PANTHER" id="PTHR44259">
    <property type="entry name" value="OS07G0183000 PROTEIN-RELATED"/>
    <property type="match status" value="1"/>
</dbReference>
<dbReference type="GO" id="GO:0006397">
    <property type="term" value="P:mRNA processing"/>
    <property type="evidence" value="ECO:0007669"/>
    <property type="project" value="UniProtKB-KW"/>
</dbReference>
<dbReference type="GO" id="GO:0005634">
    <property type="term" value="C:nucleus"/>
    <property type="evidence" value="ECO:0007669"/>
    <property type="project" value="UniProtKB-SubCell"/>
</dbReference>
<dbReference type="GO" id="GO:0000381">
    <property type="term" value="P:regulation of alternative mRNA splicing, via spliceosome"/>
    <property type="evidence" value="ECO:0007669"/>
    <property type="project" value="InterPro"/>
</dbReference>
<dbReference type="GO" id="GO:0016556">
    <property type="term" value="P:mRNA modification"/>
    <property type="evidence" value="ECO:0007669"/>
    <property type="project" value="InterPro"/>
</dbReference>
<evidence type="ECO:0000259" key="6">
    <source>
        <dbReference type="Pfam" id="PF03478"/>
    </source>
</evidence>
<evidence type="ECO:0000313" key="8">
    <source>
        <dbReference type="Proteomes" id="UP000327085"/>
    </source>
</evidence>
<dbReference type="InterPro" id="IPR033757">
    <property type="entry name" value="WTAP"/>
</dbReference>
<dbReference type="Pfam" id="PF03478">
    <property type="entry name" value="Beta-prop_KIB1-4"/>
    <property type="match status" value="1"/>
</dbReference>
<feature type="domain" description="KIB1-4 beta-propeller" evidence="6">
    <location>
        <begin position="114"/>
        <end position="396"/>
    </location>
</feature>
<dbReference type="GO" id="GO:0008380">
    <property type="term" value="P:RNA splicing"/>
    <property type="evidence" value="ECO:0007669"/>
    <property type="project" value="UniProtKB-KW"/>
</dbReference>
<dbReference type="FunCoup" id="A0A5E4FSM7">
    <property type="interactions" value="12"/>
</dbReference>
<evidence type="ECO:0000256" key="1">
    <source>
        <dbReference type="ARBA" id="ARBA00004123"/>
    </source>
</evidence>
<proteinExistence type="inferred from homology"/>
<evidence type="ECO:0000256" key="4">
    <source>
        <dbReference type="ARBA" id="ARBA00023187"/>
    </source>
</evidence>
<keyword evidence="4" id="KW-0508">mRNA splicing</keyword>
<gene>
    <name evidence="7" type="ORF">ALMOND_2B011653</name>
</gene>
<dbReference type="InterPro" id="IPR050942">
    <property type="entry name" value="F-box_BR-signaling"/>
</dbReference>
<dbReference type="Proteomes" id="UP000327085">
    <property type="component" value="Chromosome 5"/>
</dbReference>
<dbReference type="Pfam" id="PF17098">
    <property type="entry name" value="Wtap"/>
    <property type="match status" value="1"/>
</dbReference>
<keyword evidence="5" id="KW-0539">Nucleus</keyword>
<sequence length="578" mass="65735">MYPNNKKRRCGNMAAGVALKYSCSRYISSPEWASLPLLPVFLILDNLFEPIDHVSFDAVCKQWRSLAKDYNQATQRWRHNNLLPMLLIPNEYECQGDGGKNSRLLTKTNHRKALYSIAEGKIYNNIGLEVPFKKRSCGSSHGWFATIESVTDQGPIIALRDPFRNPASPILLPLLDVIPKKRDKYFHEFNVRKVIFSADPALNPDDYVVVALLRKANHFVGIYDEFAFIHMKRGRSQKRWTWIKPPLPVTDVISYQTQVHLLGHQGEIWSLDVSPYSSRIRRLKLLTHRDAGFHRYKATRYLVESTKGDLMHIERVCKQTQGAYKNVMTESFRVYKVVFDDKDGSVLQHVEVKSIGDDAFFIGDNHSVSVLASNFHGCQSNSIYYTHDFSSSSFVYGDHIQYDTLYGMIISEAIFLELTISGGVHDVAFVGKKKKLRGNSKVEETAPGVATGMILSLHETLQNCKDTLATCQSLKNSEESLKEQVSECFFSKVISILHLFVHGLFFLSVRESKLLSFTPTSKMGKQLMAKCRTRQEENEEIGKEASEGKMQELSMKLASQKSLNAELRSQFEGRGYIN</sequence>
<evidence type="ECO:0000313" key="7">
    <source>
        <dbReference type="EMBL" id="VVA30454.1"/>
    </source>
</evidence>
<keyword evidence="3" id="KW-0507">mRNA processing</keyword>
<evidence type="ECO:0000256" key="3">
    <source>
        <dbReference type="ARBA" id="ARBA00022664"/>
    </source>
</evidence>
<name>A0A5E4FSM7_PRUDU</name>
<protein>
    <submittedName>
        <fullName evidence="7">PREDICTED: FKBP12-interacting of 37</fullName>
    </submittedName>
</protein>
<organism evidence="7 8">
    <name type="scientific">Prunus dulcis</name>
    <name type="common">Almond</name>
    <name type="synonym">Amygdalus dulcis</name>
    <dbReference type="NCBI Taxonomy" id="3755"/>
    <lineage>
        <taxon>Eukaryota</taxon>
        <taxon>Viridiplantae</taxon>
        <taxon>Streptophyta</taxon>
        <taxon>Embryophyta</taxon>
        <taxon>Tracheophyta</taxon>
        <taxon>Spermatophyta</taxon>
        <taxon>Magnoliopsida</taxon>
        <taxon>eudicotyledons</taxon>
        <taxon>Gunneridae</taxon>
        <taxon>Pentapetalae</taxon>
        <taxon>rosids</taxon>
        <taxon>fabids</taxon>
        <taxon>Rosales</taxon>
        <taxon>Rosaceae</taxon>
        <taxon>Amygdaloideae</taxon>
        <taxon>Amygdaleae</taxon>
        <taxon>Prunus</taxon>
    </lineage>
</organism>
<evidence type="ECO:0000256" key="2">
    <source>
        <dbReference type="ARBA" id="ARBA00010313"/>
    </source>
</evidence>
<comment type="subcellular location">
    <subcellularLocation>
        <location evidence="1">Nucleus</location>
    </subcellularLocation>
</comment>
<dbReference type="InterPro" id="IPR036047">
    <property type="entry name" value="F-box-like_dom_sf"/>
</dbReference>
<dbReference type="SUPFAM" id="SSF81383">
    <property type="entry name" value="F-box domain"/>
    <property type="match status" value="1"/>
</dbReference>
<dbReference type="EMBL" id="CABIKO010000191">
    <property type="protein sequence ID" value="VVA30454.1"/>
    <property type="molecule type" value="Genomic_DNA"/>
</dbReference>
<dbReference type="PANTHER" id="PTHR44259:SF93">
    <property type="entry name" value="PROTEIN, PUTATIVE (DUF295)-RELATED"/>
    <property type="match status" value="1"/>
</dbReference>
<evidence type="ECO:0000256" key="5">
    <source>
        <dbReference type="ARBA" id="ARBA00023242"/>
    </source>
</evidence>
<dbReference type="OMA" id="ANHFVGI"/>
<dbReference type="Gramene" id="VVA30454">
    <property type="protein sequence ID" value="VVA30454"/>
    <property type="gene ID" value="Prudul26B011653"/>
</dbReference>
<reference evidence="8" key="1">
    <citation type="journal article" date="2020" name="Plant J.">
        <title>Transposons played a major role in the diversification between the closely related almond and peach genomes: results from the almond genome sequence.</title>
        <authorList>
            <person name="Alioto T."/>
            <person name="Alexiou K.G."/>
            <person name="Bardil A."/>
            <person name="Barteri F."/>
            <person name="Castanera R."/>
            <person name="Cruz F."/>
            <person name="Dhingra A."/>
            <person name="Duval H."/>
            <person name="Fernandez I Marti A."/>
            <person name="Frias L."/>
            <person name="Galan B."/>
            <person name="Garcia J.L."/>
            <person name="Howad W."/>
            <person name="Gomez-Garrido J."/>
            <person name="Gut M."/>
            <person name="Julca I."/>
            <person name="Morata J."/>
            <person name="Puigdomenech P."/>
            <person name="Ribeca P."/>
            <person name="Rubio Cabetas M.J."/>
            <person name="Vlasova A."/>
            <person name="Wirthensohn M."/>
            <person name="Garcia-Mas J."/>
            <person name="Gabaldon T."/>
            <person name="Casacuberta J.M."/>
            <person name="Arus P."/>
        </authorList>
    </citation>
    <scope>NUCLEOTIDE SEQUENCE [LARGE SCALE GENOMIC DNA]</scope>
    <source>
        <strain evidence="8">cv. Texas</strain>
    </source>
</reference>
<dbReference type="AlphaFoldDB" id="A0A5E4FSM7"/>
<accession>A0A5E4FSM7</accession>
<comment type="similarity">
    <text evidence="2">Belongs to the fl(2)d family.</text>
</comment>
<dbReference type="InterPro" id="IPR005174">
    <property type="entry name" value="KIB1-4_b-propeller"/>
</dbReference>